<dbReference type="AlphaFoldDB" id="A0A927ITB2"/>
<sequence length="108" mass="11715">MREAVAALALVLALATPAFAQSRMTFINGNELHEMCQVDRARCEGFIWGVADALEATAWPSPRSCRPKSVIADQVVDLAIQALAGKPAERHRPAFDLIADEVVGLWPC</sequence>
<dbReference type="InterPro" id="IPR041238">
    <property type="entry name" value="Rap1a"/>
</dbReference>
<evidence type="ECO:0000259" key="2">
    <source>
        <dbReference type="Pfam" id="PF18602"/>
    </source>
</evidence>
<feature type="signal peptide" evidence="1">
    <location>
        <begin position="1"/>
        <end position="20"/>
    </location>
</feature>
<evidence type="ECO:0000256" key="1">
    <source>
        <dbReference type="SAM" id="SignalP"/>
    </source>
</evidence>
<evidence type="ECO:0000313" key="4">
    <source>
        <dbReference type="Proteomes" id="UP000654108"/>
    </source>
</evidence>
<comment type="caution">
    <text evidence="3">The sequence shown here is derived from an EMBL/GenBank/DDBJ whole genome shotgun (WGS) entry which is preliminary data.</text>
</comment>
<name>A0A927ITB2_9HYPH</name>
<dbReference type="EMBL" id="JACYFU010000002">
    <property type="protein sequence ID" value="MBD8065628.1"/>
    <property type="molecule type" value="Genomic_DNA"/>
</dbReference>
<keyword evidence="1" id="KW-0732">Signal</keyword>
<dbReference type="Pfam" id="PF18602">
    <property type="entry name" value="Rap1a"/>
    <property type="match status" value="1"/>
</dbReference>
<keyword evidence="4" id="KW-1185">Reference proteome</keyword>
<protein>
    <recommendedName>
        <fullName evidence="2">Rap1a immunity protein domain-containing protein</fullName>
    </recommendedName>
</protein>
<proteinExistence type="predicted"/>
<gene>
    <name evidence="3" type="ORF">IC608_09080</name>
</gene>
<dbReference type="Gene3D" id="1.10.890.40">
    <property type="match status" value="1"/>
</dbReference>
<reference evidence="3" key="1">
    <citation type="submission" date="2020-09" db="EMBL/GenBank/DDBJ databases">
        <title>Genome seq and assembly of Devosia sp.</title>
        <authorList>
            <person name="Chhetri G."/>
        </authorList>
    </citation>
    <scope>NUCLEOTIDE SEQUENCE</scope>
    <source>
        <strain evidence="3">PTR5</strain>
    </source>
</reference>
<feature type="chain" id="PRO_5037022816" description="Rap1a immunity protein domain-containing protein" evidence="1">
    <location>
        <begin position="21"/>
        <end position="108"/>
    </location>
</feature>
<dbReference type="Proteomes" id="UP000654108">
    <property type="component" value="Unassembled WGS sequence"/>
</dbReference>
<evidence type="ECO:0000313" key="3">
    <source>
        <dbReference type="EMBL" id="MBD8065628.1"/>
    </source>
</evidence>
<feature type="domain" description="Rap1a immunity protein" evidence="2">
    <location>
        <begin position="28"/>
        <end position="108"/>
    </location>
</feature>
<organism evidence="3 4">
    <name type="scientific">Devosia oryzisoli</name>
    <dbReference type="NCBI Taxonomy" id="2774138"/>
    <lineage>
        <taxon>Bacteria</taxon>
        <taxon>Pseudomonadati</taxon>
        <taxon>Pseudomonadota</taxon>
        <taxon>Alphaproteobacteria</taxon>
        <taxon>Hyphomicrobiales</taxon>
        <taxon>Devosiaceae</taxon>
        <taxon>Devosia</taxon>
    </lineage>
</organism>
<accession>A0A927ITB2</accession>
<dbReference type="RefSeq" id="WP_191774695.1">
    <property type="nucleotide sequence ID" value="NZ_JACYFU010000002.1"/>
</dbReference>